<evidence type="ECO:0000313" key="6">
    <source>
        <dbReference type="Proteomes" id="UP001500393"/>
    </source>
</evidence>
<dbReference type="Gene3D" id="2.40.50.140">
    <property type="entry name" value="Nucleic acid-binding proteins"/>
    <property type="match status" value="1"/>
</dbReference>
<evidence type="ECO:0000256" key="3">
    <source>
        <dbReference type="RuleBase" id="RU000524"/>
    </source>
</evidence>
<dbReference type="PROSITE" id="PS50935">
    <property type="entry name" value="SSB"/>
    <property type="match status" value="1"/>
</dbReference>
<reference evidence="5 6" key="1">
    <citation type="journal article" date="2019" name="Int. J. Syst. Evol. Microbiol.">
        <title>The Global Catalogue of Microorganisms (GCM) 10K type strain sequencing project: providing services to taxonomists for standard genome sequencing and annotation.</title>
        <authorList>
            <consortium name="The Broad Institute Genomics Platform"/>
            <consortium name="The Broad Institute Genome Sequencing Center for Infectious Disease"/>
            <person name="Wu L."/>
            <person name="Ma J."/>
        </authorList>
    </citation>
    <scope>NUCLEOTIDE SEQUENCE [LARGE SCALE GENOMIC DNA]</scope>
    <source>
        <strain evidence="5 6">JCM 14969</strain>
    </source>
</reference>
<dbReference type="SUPFAM" id="SSF50249">
    <property type="entry name" value="Nucleic acid-binding proteins"/>
    <property type="match status" value="1"/>
</dbReference>
<name>A0ABN2EU17_9ACTN</name>
<accession>A0ABN2EU17</accession>
<keyword evidence="6" id="KW-1185">Reference proteome</keyword>
<evidence type="ECO:0000256" key="1">
    <source>
        <dbReference type="ARBA" id="ARBA00023125"/>
    </source>
</evidence>
<dbReference type="CDD" id="cd04496">
    <property type="entry name" value="SSB_OBF"/>
    <property type="match status" value="1"/>
</dbReference>
<dbReference type="PANTHER" id="PTHR10302:SF27">
    <property type="entry name" value="SINGLE-STRANDED DNA-BINDING PROTEIN"/>
    <property type="match status" value="1"/>
</dbReference>
<dbReference type="InterPro" id="IPR011344">
    <property type="entry name" value="ssDNA-bd"/>
</dbReference>
<dbReference type="NCBIfam" id="TIGR00621">
    <property type="entry name" value="ssb"/>
    <property type="match status" value="1"/>
</dbReference>
<feature type="region of interest" description="Disordered" evidence="4">
    <location>
        <begin position="85"/>
        <end position="141"/>
    </location>
</feature>
<dbReference type="Proteomes" id="UP001500393">
    <property type="component" value="Unassembled WGS sequence"/>
</dbReference>
<dbReference type="Pfam" id="PF00436">
    <property type="entry name" value="SSB"/>
    <property type="match status" value="1"/>
</dbReference>
<dbReference type="RefSeq" id="WP_344222296.1">
    <property type="nucleotide sequence ID" value="NZ_BAAAOS010000066.1"/>
</dbReference>
<comment type="caution">
    <text evidence="5">The sequence shown here is derived from an EMBL/GenBank/DDBJ whole genome shotgun (WGS) entry which is preliminary data.</text>
</comment>
<proteinExistence type="predicted"/>
<dbReference type="InterPro" id="IPR000424">
    <property type="entry name" value="Primosome_PriB/ssb"/>
</dbReference>
<evidence type="ECO:0000256" key="2">
    <source>
        <dbReference type="PROSITE-ProRule" id="PRU00252"/>
    </source>
</evidence>
<organism evidence="5 6">
    <name type="scientific">Kribbella sancticallisti</name>
    <dbReference type="NCBI Taxonomy" id="460087"/>
    <lineage>
        <taxon>Bacteria</taxon>
        <taxon>Bacillati</taxon>
        <taxon>Actinomycetota</taxon>
        <taxon>Actinomycetes</taxon>
        <taxon>Propionibacteriales</taxon>
        <taxon>Kribbellaceae</taxon>
        <taxon>Kribbella</taxon>
    </lineage>
</organism>
<dbReference type="PANTHER" id="PTHR10302">
    <property type="entry name" value="SINGLE-STRANDED DNA-BINDING PROTEIN"/>
    <property type="match status" value="1"/>
</dbReference>
<evidence type="ECO:0000313" key="5">
    <source>
        <dbReference type="EMBL" id="GAA1616545.1"/>
    </source>
</evidence>
<dbReference type="EMBL" id="BAAAOS010000066">
    <property type="protein sequence ID" value="GAA1616545.1"/>
    <property type="molecule type" value="Genomic_DNA"/>
</dbReference>
<sequence length="141" mass="15655">MTEHHFVGNLTADPELRTTTTEKSVAEFRIAVSDRYRDAQGAWVETEPVYWPVQIWGEPAKAVKAHLRTGSKVIVVGELRNQAWEDPQTKEKKSRRLIQARYVGPALGDQPRSHTAQPGTTNSQSARPAPTGVADPQWADA</sequence>
<evidence type="ECO:0000256" key="4">
    <source>
        <dbReference type="SAM" id="MobiDB-lite"/>
    </source>
</evidence>
<keyword evidence="1 2" id="KW-0238">DNA-binding</keyword>
<dbReference type="InterPro" id="IPR012340">
    <property type="entry name" value="NA-bd_OB-fold"/>
</dbReference>
<feature type="compositionally biased region" description="Polar residues" evidence="4">
    <location>
        <begin position="113"/>
        <end position="126"/>
    </location>
</feature>
<protein>
    <recommendedName>
        <fullName evidence="3">Single-stranded DNA-binding protein</fullName>
    </recommendedName>
</protein>
<gene>
    <name evidence="5" type="ORF">GCM10009789_83210</name>
</gene>